<reference evidence="3 4" key="1">
    <citation type="submission" date="2020-01" db="EMBL/GenBank/DDBJ databases">
        <title>Insect and environment-associated Actinomycetes.</title>
        <authorList>
            <person name="Currrie C."/>
            <person name="Chevrette M."/>
            <person name="Carlson C."/>
            <person name="Stubbendieck R."/>
            <person name="Wendt-Pienkowski E."/>
        </authorList>
    </citation>
    <scope>NUCLEOTIDE SEQUENCE [LARGE SCALE GENOMIC DNA]</scope>
    <source>
        <strain evidence="3 4">SID8189</strain>
    </source>
</reference>
<evidence type="ECO:0000313" key="4">
    <source>
        <dbReference type="Proteomes" id="UP000471745"/>
    </source>
</evidence>
<dbReference type="SUPFAM" id="SSF53474">
    <property type="entry name" value="alpha/beta-Hydrolases"/>
    <property type="match status" value="1"/>
</dbReference>
<keyword evidence="4" id="KW-1185">Reference proteome</keyword>
<evidence type="ECO:0000256" key="1">
    <source>
        <dbReference type="SAM" id="MobiDB-lite"/>
    </source>
</evidence>
<dbReference type="InterPro" id="IPR029058">
    <property type="entry name" value="AB_hydrolase_fold"/>
</dbReference>
<feature type="domain" description="Peptidase S33 tripeptidyl aminopeptidase-like C-terminal" evidence="2">
    <location>
        <begin position="382"/>
        <end position="467"/>
    </location>
</feature>
<name>A0A9X5CS82_9ACTN</name>
<feature type="compositionally biased region" description="Low complexity" evidence="1">
    <location>
        <begin position="466"/>
        <end position="487"/>
    </location>
</feature>
<dbReference type="AlphaFoldDB" id="A0A9X5CS82"/>
<dbReference type="RefSeq" id="WP_163091965.1">
    <property type="nucleotide sequence ID" value="NZ_JAAGNA010001229.1"/>
</dbReference>
<dbReference type="EMBL" id="JAAGNA010001229">
    <property type="protein sequence ID" value="NEC53772.1"/>
    <property type="molecule type" value="Genomic_DNA"/>
</dbReference>
<evidence type="ECO:0000259" key="2">
    <source>
        <dbReference type="Pfam" id="PF08386"/>
    </source>
</evidence>
<proteinExistence type="predicted"/>
<feature type="region of interest" description="Disordered" evidence="1">
    <location>
        <begin position="466"/>
        <end position="491"/>
    </location>
</feature>
<dbReference type="InterPro" id="IPR013595">
    <property type="entry name" value="Pept_S33_TAP-like_C"/>
</dbReference>
<accession>A0A9X5CS82</accession>
<sequence length="508" mass="54650">MNPIADASPAAPAARPDDGPLWRADPDGSALQFAEVEVPLDYEDPDGEHITVAVGRIPALDPAKRRGVLVAFNGGPGGHNAQGRLMPLRLAGTAVHEVYDLIGFDTRGWGASAPVLREVVQGKAPWSSRPADEDFAQIAEDVRATEEGAARAGGTLRAHITTRNVARDLDRIRVALGEDRISLLAYADATYPACVYGTLFGEHVDRHVFDSSVDPGGLWRGQYMAQAEAIRANVDAWAAWVGERDGVFGLGGDGDAVIAGIEETAAALHAEPFCGLDRTFFDNIVGNGAQHRPLWDQLADTVRGLRDRSHAAVEAAWLFAASEWEQPAPGQTHTSGLVEAITAEAEWPTDLETYFADMRLFRERYPYGNGVMRAQPWVVAFREDKPREPMTRVTRERYGPGLVVHAAGNPMLSHAGGAAMAALVDDRLVTVEDDGSNEMFAVRGNAAVDALVTGYLVDGRLPEADVTVPGTPRPAVGPARAAGSGPRLPDTEHVKHYLTEYRAAARRR</sequence>
<evidence type="ECO:0000313" key="3">
    <source>
        <dbReference type="EMBL" id="NEC53772.1"/>
    </source>
</evidence>
<dbReference type="Gene3D" id="3.40.50.1820">
    <property type="entry name" value="alpha/beta hydrolase"/>
    <property type="match status" value="1"/>
</dbReference>
<dbReference type="Proteomes" id="UP000471745">
    <property type="component" value="Unassembled WGS sequence"/>
</dbReference>
<comment type="caution">
    <text evidence="3">The sequence shown here is derived from an EMBL/GenBank/DDBJ whole genome shotgun (WGS) entry which is preliminary data.</text>
</comment>
<organism evidence="3 4">
    <name type="scientific">Actinospica acidiphila</name>
    <dbReference type="NCBI Taxonomy" id="304899"/>
    <lineage>
        <taxon>Bacteria</taxon>
        <taxon>Bacillati</taxon>
        <taxon>Actinomycetota</taxon>
        <taxon>Actinomycetes</taxon>
        <taxon>Catenulisporales</taxon>
        <taxon>Actinospicaceae</taxon>
        <taxon>Actinospica</taxon>
    </lineage>
</organism>
<gene>
    <name evidence="3" type="ORF">G3I18_35285</name>
</gene>
<dbReference type="Pfam" id="PF08386">
    <property type="entry name" value="Abhydrolase_4"/>
    <property type="match status" value="1"/>
</dbReference>
<dbReference type="GO" id="GO:0016787">
    <property type="term" value="F:hydrolase activity"/>
    <property type="evidence" value="ECO:0007669"/>
    <property type="project" value="UniProtKB-KW"/>
</dbReference>
<keyword evidence="3" id="KW-0378">Hydrolase</keyword>
<protein>
    <submittedName>
        <fullName evidence="3">Alpha/beta fold hydrolase</fullName>
    </submittedName>
</protein>